<feature type="region of interest" description="Disordered" evidence="2">
    <location>
        <begin position="112"/>
        <end position="151"/>
    </location>
</feature>
<name>E1GUC6_9BACT</name>
<dbReference type="RefSeq" id="WP_008447491.1">
    <property type="nucleotide sequence ID" value="NZ_ADFQ01000019.1"/>
</dbReference>
<dbReference type="EMBL" id="ADFQ01000019">
    <property type="protein sequence ID" value="EFN91732.1"/>
    <property type="molecule type" value="Genomic_DNA"/>
</dbReference>
<accession>E1GUC6</accession>
<evidence type="ECO:0000313" key="4">
    <source>
        <dbReference type="Proteomes" id="UP000016016"/>
    </source>
</evidence>
<dbReference type="Proteomes" id="UP000016016">
    <property type="component" value="Unassembled WGS sequence"/>
</dbReference>
<dbReference type="eggNOG" id="ENOG5032WRI">
    <property type="taxonomic scope" value="Bacteria"/>
</dbReference>
<evidence type="ECO:0000256" key="1">
    <source>
        <dbReference type="SAM" id="Coils"/>
    </source>
</evidence>
<dbReference type="AlphaFoldDB" id="E1GUC6"/>
<reference evidence="3 4" key="1">
    <citation type="submission" date="2010-09" db="EMBL/GenBank/DDBJ databases">
        <authorList>
            <person name="Harkins D.M."/>
            <person name="Madupu R."/>
            <person name="Durkin A.S."/>
            <person name="Torralba M."/>
            <person name="Methe B."/>
            <person name="Sutton G.G."/>
            <person name="Nelson K.E."/>
        </authorList>
    </citation>
    <scope>NUCLEOTIDE SEQUENCE [LARGE SCALE GENOMIC DNA]</scope>
    <source>
        <strain evidence="3 4">CRIS 21A-A</strain>
    </source>
</reference>
<protein>
    <submittedName>
        <fullName evidence="3">Uncharacterized protein</fullName>
    </submittedName>
</protein>
<sequence>MQSEIGKEYKNPAERMRFLKDNCDKVEEKFYMKSYSPEELQQHKENLANLSIEIQDIEEELKAAKEHYKEMLKPLKEDRKEMVDNIKQKAEMVKEQCYAFVDRDTRRTAYYNSDGDLVEERPSTADELQPTLFHTMPTSGNDTPAKTGTEA</sequence>
<proteinExistence type="predicted"/>
<feature type="coiled-coil region" evidence="1">
    <location>
        <begin position="40"/>
        <end position="96"/>
    </location>
</feature>
<evidence type="ECO:0000313" key="3">
    <source>
        <dbReference type="EMBL" id="EFN91732.1"/>
    </source>
</evidence>
<keyword evidence="1" id="KW-0175">Coiled coil</keyword>
<organism evidence="3 4">
    <name type="scientific">Prevotella amnii CRIS 21A-A</name>
    <dbReference type="NCBI Taxonomy" id="679191"/>
    <lineage>
        <taxon>Bacteria</taxon>
        <taxon>Pseudomonadati</taxon>
        <taxon>Bacteroidota</taxon>
        <taxon>Bacteroidia</taxon>
        <taxon>Bacteroidales</taxon>
        <taxon>Prevotellaceae</taxon>
        <taxon>Prevotella</taxon>
    </lineage>
</organism>
<evidence type="ECO:0000256" key="2">
    <source>
        <dbReference type="SAM" id="MobiDB-lite"/>
    </source>
</evidence>
<feature type="compositionally biased region" description="Polar residues" evidence="2">
    <location>
        <begin position="136"/>
        <end position="151"/>
    </location>
</feature>
<comment type="caution">
    <text evidence="3">The sequence shown here is derived from an EMBL/GenBank/DDBJ whole genome shotgun (WGS) entry which is preliminary data.</text>
</comment>
<gene>
    <name evidence="3" type="ORF">HMPREF9018_0427</name>
</gene>